<protein>
    <recommendedName>
        <fullName evidence="4">Outer membrane protein beta-barrel domain-containing protein</fullName>
    </recommendedName>
</protein>
<evidence type="ECO:0000313" key="3">
    <source>
        <dbReference type="Proteomes" id="UP000515369"/>
    </source>
</evidence>
<dbReference type="Proteomes" id="UP000515369">
    <property type="component" value="Chromosome"/>
</dbReference>
<dbReference type="RefSeq" id="WP_182461969.1">
    <property type="nucleotide sequence ID" value="NZ_CP059732.1"/>
</dbReference>
<reference evidence="2 3" key="1">
    <citation type="submission" date="2020-07" db="EMBL/GenBank/DDBJ databases">
        <title>Spirosoma foliorum sp. nov., isolated from the leaves on the Nejang mountain Korea, Republic of.</title>
        <authorList>
            <person name="Ho H."/>
            <person name="Lee Y.-J."/>
            <person name="Nurcahyanto D.-A."/>
            <person name="Kim S.-G."/>
        </authorList>
    </citation>
    <scope>NUCLEOTIDE SEQUENCE [LARGE SCALE GENOMIC DNA]</scope>
    <source>
        <strain evidence="2 3">PL0136</strain>
    </source>
</reference>
<evidence type="ECO:0008006" key="4">
    <source>
        <dbReference type="Google" id="ProtNLM"/>
    </source>
</evidence>
<keyword evidence="3" id="KW-1185">Reference proteome</keyword>
<evidence type="ECO:0000313" key="2">
    <source>
        <dbReference type="EMBL" id="QMW04615.1"/>
    </source>
</evidence>
<feature type="chain" id="PRO_5028852516" description="Outer membrane protein beta-barrel domain-containing protein" evidence="1">
    <location>
        <begin position="18"/>
        <end position="231"/>
    </location>
</feature>
<dbReference type="KEGG" id="sfol:H3H32_06695"/>
<dbReference type="AlphaFoldDB" id="A0A7G5H0H3"/>
<evidence type="ECO:0000256" key="1">
    <source>
        <dbReference type="SAM" id="SignalP"/>
    </source>
</evidence>
<sequence>MIRLHILCLLVSLPAFCQVRAVDQFDSTGSTLPSPFSTNTHLLKAGVGVPLFRGSSVSPGWKTIGLDASYEKIIRSGLVFSAGLETNYGFGPGSQLFTVEMPLALKYYLPIWKKKQLASNKSIFFNPYIAFQTQNVLFANLRANAESAWGAVASTYYRGQFLRQRTNVGIINEGFNLFQFGYCMVGGQFRVSASNYLDVNVVVPISALAFHKSEYALYMPAYVTLKYGVFW</sequence>
<proteinExistence type="predicted"/>
<dbReference type="EMBL" id="CP059732">
    <property type="protein sequence ID" value="QMW04615.1"/>
    <property type="molecule type" value="Genomic_DNA"/>
</dbReference>
<name>A0A7G5H0H3_9BACT</name>
<gene>
    <name evidence="2" type="ORF">H3H32_06695</name>
</gene>
<organism evidence="2 3">
    <name type="scientific">Spirosoma foliorum</name>
    <dbReference type="NCBI Taxonomy" id="2710596"/>
    <lineage>
        <taxon>Bacteria</taxon>
        <taxon>Pseudomonadati</taxon>
        <taxon>Bacteroidota</taxon>
        <taxon>Cytophagia</taxon>
        <taxon>Cytophagales</taxon>
        <taxon>Cytophagaceae</taxon>
        <taxon>Spirosoma</taxon>
    </lineage>
</organism>
<keyword evidence="1" id="KW-0732">Signal</keyword>
<feature type="signal peptide" evidence="1">
    <location>
        <begin position="1"/>
        <end position="17"/>
    </location>
</feature>
<accession>A0A7G5H0H3</accession>